<comment type="catalytic activity">
    <reaction evidence="9">
        <text>5,6-dihydrouridine(16) in tRNA + NAD(+) = uridine(16) in tRNA + NADH + H(+)</text>
        <dbReference type="Rhea" id="RHEA:53380"/>
        <dbReference type="Rhea" id="RHEA-COMP:13543"/>
        <dbReference type="Rhea" id="RHEA-COMP:13544"/>
        <dbReference type="ChEBI" id="CHEBI:15378"/>
        <dbReference type="ChEBI" id="CHEBI:57540"/>
        <dbReference type="ChEBI" id="CHEBI:57945"/>
        <dbReference type="ChEBI" id="CHEBI:65315"/>
        <dbReference type="ChEBI" id="CHEBI:74443"/>
    </reaction>
</comment>
<keyword evidence="5 9" id="KW-0819">tRNA processing</keyword>
<evidence type="ECO:0000256" key="8">
    <source>
        <dbReference type="ARBA" id="ARBA00023002"/>
    </source>
</evidence>
<feature type="binding site" evidence="9">
    <location>
        <begin position="217"/>
        <end position="218"/>
    </location>
    <ligand>
        <name>FMN</name>
        <dbReference type="ChEBI" id="CHEBI:58210"/>
    </ligand>
</feature>
<evidence type="ECO:0000256" key="7">
    <source>
        <dbReference type="ARBA" id="ARBA00022884"/>
    </source>
</evidence>
<feature type="site" description="Interacts with tRNA; defines subfamily-specific binding signature" evidence="9">
    <location>
        <position position="273"/>
    </location>
</feature>
<feature type="binding site" evidence="9">
    <location>
        <begin position="193"/>
        <end position="195"/>
    </location>
    <ligand>
        <name>FMN</name>
        <dbReference type="ChEBI" id="CHEBI:58210"/>
    </ligand>
</feature>
<sequence length="310" mass="34329">MEGVIDATTRAMLCEQGGLDWVVTEFVRVTNTVLPPRTFYRLCPELKTASRTTDGTPVHVQLLGSDPVMMANNAAQAARLGAACIDINFGCPAKLVNRHDGGASLLRRPAHMNALIQAVGDALAPFNIPVTAKIRLGFDDKQLALACARACEDAGARWLTVHARTKKEGYRPPAHWEWVSRIRHTVQMPVVVNGDIHRLPDYWRATSLSGCSQAMIGRGLLADPWLARRIKTWQATGETLPATPWSVNAQTLLNYFERTHQDLPAKVVLSLLKQWLNMMRLNNPVAEAHFHALKREKELPRLVDGLAATL</sequence>
<evidence type="ECO:0000259" key="11">
    <source>
        <dbReference type="Pfam" id="PF01207"/>
    </source>
</evidence>
<keyword evidence="6 9" id="KW-0521">NADP</keyword>
<accession>A0ABU1GU79</accession>
<dbReference type="InterPro" id="IPR001269">
    <property type="entry name" value="DUS_fam"/>
</dbReference>
<evidence type="ECO:0000256" key="4">
    <source>
        <dbReference type="ARBA" id="ARBA00022643"/>
    </source>
</evidence>
<keyword evidence="8 9" id="KW-0560">Oxidoreductase</keyword>
<feature type="site" description="Interacts with tRNA; defines subfamily-specific binding signature" evidence="9">
    <location>
        <position position="28"/>
    </location>
</feature>
<gene>
    <name evidence="9" type="primary">dusC</name>
    <name evidence="12" type="ORF">QC825_05570</name>
</gene>
<feature type="domain" description="DUS-like FMN-binding" evidence="11">
    <location>
        <begin position="1"/>
        <end position="281"/>
    </location>
</feature>
<dbReference type="Gene3D" id="1.20.225.30">
    <property type="entry name" value="Dihydrouridine synthase, C-terminal recognition domain"/>
    <property type="match status" value="1"/>
</dbReference>
<comment type="caution">
    <text evidence="9">Lacks conserved residue(s) required for the propagation of feature annotation.</text>
</comment>
<evidence type="ECO:0000256" key="2">
    <source>
        <dbReference type="ARBA" id="ARBA00022555"/>
    </source>
</evidence>
<comment type="catalytic activity">
    <reaction evidence="9">
        <text>5,6-dihydrouridine(16) in tRNA + NADP(+) = uridine(16) in tRNA + NADPH + H(+)</text>
        <dbReference type="Rhea" id="RHEA:53376"/>
        <dbReference type="Rhea" id="RHEA-COMP:13543"/>
        <dbReference type="Rhea" id="RHEA-COMP:13544"/>
        <dbReference type="ChEBI" id="CHEBI:15378"/>
        <dbReference type="ChEBI" id="CHEBI:57783"/>
        <dbReference type="ChEBI" id="CHEBI:58349"/>
        <dbReference type="ChEBI" id="CHEBI:65315"/>
        <dbReference type="ChEBI" id="CHEBI:74443"/>
    </reaction>
</comment>
<evidence type="ECO:0000313" key="13">
    <source>
        <dbReference type="Proteomes" id="UP001269375"/>
    </source>
</evidence>
<evidence type="ECO:0000256" key="1">
    <source>
        <dbReference type="ARBA" id="ARBA00001917"/>
    </source>
</evidence>
<comment type="cofactor">
    <cofactor evidence="1 9 10">
        <name>FMN</name>
        <dbReference type="ChEBI" id="CHEBI:58210"/>
    </cofactor>
</comment>
<dbReference type="InterPro" id="IPR013785">
    <property type="entry name" value="Aldolase_TIM"/>
</dbReference>
<feature type="active site" description="Proton donor" evidence="9">
    <location>
        <position position="91"/>
    </location>
</feature>
<protein>
    <recommendedName>
        <fullName evidence="9">tRNA-dihydrouridine(16) synthase</fullName>
        <ecNumber evidence="9">1.3.1.-</ecNumber>
    </recommendedName>
    <alternativeName>
        <fullName evidence="9">U16-specific dihydrouridine synthase</fullName>
        <shortName evidence="9">U16-specific Dus</shortName>
    </alternativeName>
    <alternativeName>
        <fullName evidence="9">tRNA-dihydrouridine synthase C</fullName>
    </alternativeName>
</protein>
<dbReference type="PIRSF" id="PIRSF006621">
    <property type="entry name" value="Dus"/>
    <property type="match status" value="1"/>
</dbReference>
<name>A0ABU1GU79_9GAMM</name>
<comment type="function">
    <text evidence="9">Catalyzes the synthesis of 5,6-dihydrouridine (D), a modified base found in the D-loop of most tRNAs, via the reduction of the C5-C6 double bond in target uridines. Specifically modifies U16 in tRNAs.</text>
</comment>
<dbReference type="SUPFAM" id="SSF51395">
    <property type="entry name" value="FMN-linked oxidoreductases"/>
    <property type="match status" value="1"/>
</dbReference>
<evidence type="ECO:0000256" key="10">
    <source>
        <dbReference type="PIRNR" id="PIRNR006621"/>
    </source>
</evidence>
<evidence type="ECO:0000313" key="12">
    <source>
        <dbReference type="EMBL" id="MDR5895539.1"/>
    </source>
</evidence>
<reference evidence="12 13" key="1">
    <citation type="submission" date="2023-04" db="EMBL/GenBank/DDBJ databases">
        <title>A long-awaited taxogenomic arrangement of the family Halomonadaceae.</title>
        <authorList>
            <person name="De La Haba R."/>
            <person name="Chuvochina M."/>
            <person name="Wittouck S."/>
            <person name="Arahal D.R."/>
            <person name="Sanchez-Porro C."/>
            <person name="Hugenholtz P."/>
            <person name="Ventosa A."/>
        </authorList>
    </citation>
    <scope>NUCLEOTIDE SEQUENCE [LARGE SCALE GENOMIC DNA]</scope>
    <source>
        <strain evidence="12 13">DSM 22428</strain>
    </source>
</reference>
<dbReference type="InterPro" id="IPR035587">
    <property type="entry name" value="DUS-like_FMN-bd"/>
</dbReference>
<organism evidence="12 13">
    <name type="scientific">Larsenimonas suaedae</name>
    <dbReference type="NCBI Taxonomy" id="1851019"/>
    <lineage>
        <taxon>Bacteria</taxon>
        <taxon>Pseudomonadati</taxon>
        <taxon>Pseudomonadota</taxon>
        <taxon>Gammaproteobacteria</taxon>
        <taxon>Oceanospirillales</taxon>
        <taxon>Halomonadaceae</taxon>
        <taxon>Larsenimonas</taxon>
    </lineage>
</organism>
<evidence type="ECO:0000256" key="3">
    <source>
        <dbReference type="ARBA" id="ARBA00022630"/>
    </source>
</evidence>
<feature type="site" description="Interacts with tRNA; defines subfamily-specific binding signature" evidence="9">
    <location>
        <position position="294"/>
    </location>
</feature>
<comment type="similarity">
    <text evidence="9">Belongs to the Dus family. DusC subfamily.</text>
</comment>
<dbReference type="Gene3D" id="3.20.20.70">
    <property type="entry name" value="Aldolase class I"/>
    <property type="match status" value="1"/>
</dbReference>
<feature type="binding site" evidence="9">
    <location>
        <position position="61"/>
    </location>
    <ligand>
        <name>FMN</name>
        <dbReference type="ChEBI" id="CHEBI:58210"/>
    </ligand>
</feature>
<proteinExistence type="inferred from homology"/>
<dbReference type="InterPro" id="IPR018517">
    <property type="entry name" value="tRNA_hU_synthase_CS"/>
</dbReference>
<keyword evidence="13" id="KW-1185">Reference proteome</keyword>
<dbReference type="Proteomes" id="UP001269375">
    <property type="component" value="Unassembled WGS sequence"/>
</dbReference>
<dbReference type="PANTHER" id="PTHR11082:SF26">
    <property type="entry name" value="TRNA-DIHYDROURIDINE(16) SYNTHASE"/>
    <property type="match status" value="1"/>
</dbReference>
<feature type="site" description="Interacts with tRNA" evidence="9">
    <location>
        <position position="88"/>
    </location>
</feature>
<feature type="site" description="Interacts with tRNA" evidence="9">
    <location>
        <position position="170"/>
    </location>
</feature>
<dbReference type="HAMAP" id="MF_02043">
    <property type="entry name" value="DusC_subfam"/>
    <property type="match status" value="1"/>
</dbReference>
<keyword evidence="3 9" id="KW-0285">Flavoprotein</keyword>
<comment type="similarity">
    <text evidence="10">Belongs to the dus family.</text>
</comment>
<dbReference type="Pfam" id="PF01207">
    <property type="entry name" value="Dus"/>
    <property type="match status" value="1"/>
</dbReference>
<keyword evidence="7 9" id="KW-0694">RNA-binding</keyword>
<dbReference type="EC" id="1.3.1.-" evidence="9"/>
<evidence type="ECO:0000256" key="5">
    <source>
        <dbReference type="ARBA" id="ARBA00022694"/>
    </source>
</evidence>
<dbReference type="GO" id="GO:0016491">
    <property type="term" value="F:oxidoreductase activity"/>
    <property type="evidence" value="ECO:0007669"/>
    <property type="project" value="UniProtKB-KW"/>
</dbReference>
<comment type="caution">
    <text evidence="12">The sequence shown here is derived from an EMBL/GenBank/DDBJ whole genome shotgun (WGS) entry which is preliminary data.</text>
</comment>
<dbReference type="InterPro" id="IPR042270">
    <property type="entry name" value="DusC_C"/>
</dbReference>
<keyword evidence="4 9" id="KW-0288">FMN</keyword>
<evidence type="ECO:0000256" key="6">
    <source>
        <dbReference type="ARBA" id="ARBA00022857"/>
    </source>
</evidence>
<keyword evidence="2 9" id="KW-0820">tRNA-binding</keyword>
<dbReference type="InterPro" id="IPR032886">
    <property type="entry name" value="DusC"/>
</dbReference>
<dbReference type="CDD" id="cd02801">
    <property type="entry name" value="DUS_like_FMN"/>
    <property type="match status" value="1"/>
</dbReference>
<feature type="binding site" evidence="9">
    <location>
        <position position="133"/>
    </location>
    <ligand>
        <name>FMN</name>
        <dbReference type="ChEBI" id="CHEBI:58210"/>
    </ligand>
</feature>
<evidence type="ECO:0000256" key="9">
    <source>
        <dbReference type="HAMAP-Rule" id="MF_02043"/>
    </source>
</evidence>
<dbReference type="PROSITE" id="PS01136">
    <property type="entry name" value="UPF0034"/>
    <property type="match status" value="1"/>
</dbReference>
<dbReference type="EMBL" id="JARWAO010000002">
    <property type="protein sequence ID" value="MDR5895539.1"/>
    <property type="molecule type" value="Genomic_DNA"/>
</dbReference>
<dbReference type="PANTHER" id="PTHR11082">
    <property type="entry name" value="TRNA-DIHYDROURIDINE SYNTHASE"/>
    <property type="match status" value="1"/>
</dbReference>